<dbReference type="OMA" id="DSHNEAN"/>
<dbReference type="AlphaFoldDB" id="J3KZZ1"/>
<dbReference type="InterPro" id="IPR003653">
    <property type="entry name" value="Peptidase_C48_C"/>
</dbReference>
<dbReference type="EnsemblPlants" id="OB01G25470.1">
    <property type="protein sequence ID" value="OB01G25470.1"/>
    <property type="gene ID" value="OB01G25470"/>
</dbReference>
<dbReference type="GO" id="GO:0016929">
    <property type="term" value="F:deSUMOylase activity"/>
    <property type="evidence" value="ECO:0007669"/>
    <property type="project" value="TreeGrafter"/>
</dbReference>
<dbReference type="PANTHER" id="PTHR12606">
    <property type="entry name" value="SENTRIN/SUMO-SPECIFIC PROTEASE"/>
    <property type="match status" value="1"/>
</dbReference>
<evidence type="ECO:0000256" key="2">
    <source>
        <dbReference type="ARBA" id="ARBA00022670"/>
    </source>
</evidence>
<feature type="region of interest" description="Disordered" evidence="5">
    <location>
        <begin position="37"/>
        <end position="63"/>
    </location>
</feature>
<protein>
    <recommendedName>
        <fullName evidence="6">Ubiquitin-like protease family profile domain-containing protein</fullName>
    </recommendedName>
</protein>
<feature type="domain" description="Ubiquitin-like protease family profile" evidence="6">
    <location>
        <begin position="535"/>
        <end position="650"/>
    </location>
</feature>
<sequence length="650" mass="75954">MEETLSEHDYISHNGSDTKDSDTDYVRSLFCFIKEEEGQQRKRKRKSSMSSKRKREAKNAKSIKHKHKVNYLDYKDFGLKNLTNQIPRIKYWTGDMIKTYSGLDSFTKKNFGKRTFKAADQTYYSTFENRGPSHSTHQNKHNQSCREALRDCMDKSFKIKAIDDIVSLCDNFTRHNINRSQASNIELAVQILTYISLSKGELFIKECNTPMTQNDNDKPSEQATSNMHKEDNTHNEAHIHNYEDVANKEKVSTSNMHKDDHAQNEDHMHNNKDVANNRDKPTLQCNETFVDTQQSQNPISSIPLQSPMDKRERSAERKKPMRFKQIEAGHVDSHNEANKEPMWLIHQHMKLHNTLLQIMPFNKQGFYWQSTVYFFCGIKDKGNKISFRTTKGLYLLTTRTQQKKIKVKTKIEMKGMRIARPVGQPCDGKEHKSDVARAIYEDDRKNWDPLDDNDIAEQWEASQTNQLEGSTPIKRMPHFVPPPQNIEATPYTNTSFQSPTAKQHDHNFAVTTPISPEIIKIVFFLKTWEGAGRKIDFENCARKAFKYASQQRDLHQYDLLIFPCLYNNHRFVFVVDIKGKDFVFLDSLYSEKSAYHTDVRDLTIPGFITMWFEFSKINIDFTKFQNKYHVIPRQTNLHDCGVYTIKCMEL</sequence>
<keyword evidence="3" id="KW-0378">Hydrolase</keyword>
<dbReference type="GO" id="GO:0006508">
    <property type="term" value="P:proteolysis"/>
    <property type="evidence" value="ECO:0007669"/>
    <property type="project" value="UniProtKB-KW"/>
</dbReference>
<evidence type="ECO:0000313" key="7">
    <source>
        <dbReference type="EnsemblPlants" id="OB01G25470.1"/>
    </source>
</evidence>
<feature type="region of interest" description="Disordered" evidence="5">
    <location>
        <begin position="291"/>
        <end position="318"/>
    </location>
</feature>
<proteinExistence type="inferred from homology"/>
<evidence type="ECO:0000259" key="6">
    <source>
        <dbReference type="Pfam" id="PF02902"/>
    </source>
</evidence>
<accession>J3KZZ1</accession>
<evidence type="ECO:0000256" key="4">
    <source>
        <dbReference type="ARBA" id="ARBA00022807"/>
    </source>
</evidence>
<feature type="compositionally biased region" description="Basic and acidic residues" evidence="5">
    <location>
        <begin position="227"/>
        <end position="237"/>
    </location>
</feature>
<feature type="region of interest" description="Disordered" evidence="5">
    <location>
        <begin position="1"/>
        <end position="21"/>
    </location>
</feature>
<dbReference type="Pfam" id="PF02902">
    <property type="entry name" value="Peptidase_C48"/>
    <property type="match status" value="1"/>
</dbReference>
<evidence type="ECO:0000313" key="8">
    <source>
        <dbReference type="Proteomes" id="UP000006038"/>
    </source>
</evidence>
<feature type="region of interest" description="Disordered" evidence="5">
    <location>
        <begin position="249"/>
        <end position="279"/>
    </location>
</feature>
<dbReference type="Proteomes" id="UP000006038">
    <property type="component" value="Chromosome 1"/>
</dbReference>
<feature type="compositionally biased region" description="Basic and acidic residues" evidence="5">
    <location>
        <begin position="308"/>
        <end position="318"/>
    </location>
</feature>
<reference evidence="7" key="2">
    <citation type="submission" date="2013-04" db="UniProtKB">
        <authorList>
            <consortium name="EnsemblPlants"/>
        </authorList>
    </citation>
    <scope>IDENTIFICATION</scope>
</reference>
<dbReference type="GO" id="GO:0016926">
    <property type="term" value="P:protein desumoylation"/>
    <property type="evidence" value="ECO:0007669"/>
    <property type="project" value="TreeGrafter"/>
</dbReference>
<dbReference type="GO" id="GO:0005634">
    <property type="term" value="C:nucleus"/>
    <property type="evidence" value="ECO:0007669"/>
    <property type="project" value="TreeGrafter"/>
</dbReference>
<organism evidence="7">
    <name type="scientific">Oryza brachyantha</name>
    <name type="common">malo sina</name>
    <dbReference type="NCBI Taxonomy" id="4533"/>
    <lineage>
        <taxon>Eukaryota</taxon>
        <taxon>Viridiplantae</taxon>
        <taxon>Streptophyta</taxon>
        <taxon>Embryophyta</taxon>
        <taxon>Tracheophyta</taxon>
        <taxon>Spermatophyta</taxon>
        <taxon>Magnoliopsida</taxon>
        <taxon>Liliopsida</taxon>
        <taxon>Poales</taxon>
        <taxon>Poaceae</taxon>
        <taxon>BOP clade</taxon>
        <taxon>Oryzoideae</taxon>
        <taxon>Oryzeae</taxon>
        <taxon>Oryzinae</taxon>
        <taxon>Oryza</taxon>
    </lineage>
</organism>
<dbReference type="InterPro" id="IPR038765">
    <property type="entry name" value="Papain-like_cys_pep_sf"/>
</dbReference>
<keyword evidence="2" id="KW-0645">Protease</keyword>
<feature type="compositionally biased region" description="Basic residues" evidence="5">
    <location>
        <begin position="41"/>
        <end position="63"/>
    </location>
</feature>
<keyword evidence="4" id="KW-0788">Thiol protease</keyword>
<feature type="region of interest" description="Disordered" evidence="5">
    <location>
        <begin position="210"/>
        <end position="237"/>
    </location>
</feature>
<comment type="similarity">
    <text evidence="1">Belongs to the peptidase C48 family.</text>
</comment>
<evidence type="ECO:0000256" key="3">
    <source>
        <dbReference type="ARBA" id="ARBA00022801"/>
    </source>
</evidence>
<reference evidence="7" key="1">
    <citation type="journal article" date="2013" name="Nat. Commun.">
        <title>Whole-genome sequencing of Oryza brachyantha reveals mechanisms underlying Oryza genome evolution.</title>
        <authorList>
            <person name="Chen J."/>
            <person name="Huang Q."/>
            <person name="Gao D."/>
            <person name="Wang J."/>
            <person name="Lang Y."/>
            <person name="Liu T."/>
            <person name="Li B."/>
            <person name="Bai Z."/>
            <person name="Luis Goicoechea J."/>
            <person name="Liang C."/>
            <person name="Chen C."/>
            <person name="Zhang W."/>
            <person name="Sun S."/>
            <person name="Liao Y."/>
            <person name="Zhang X."/>
            <person name="Yang L."/>
            <person name="Song C."/>
            <person name="Wang M."/>
            <person name="Shi J."/>
            <person name="Liu G."/>
            <person name="Liu J."/>
            <person name="Zhou H."/>
            <person name="Zhou W."/>
            <person name="Yu Q."/>
            <person name="An N."/>
            <person name="Chen Y."/>
            <person name="Cai Q."/>
            <person name="Wang B."/>
            <person name="Liu B."/>
            <person name="Min J."/>
            <person name="Huang Y."/>
            <person name="Wu H."/>
            <person name="Li Z."/>
            <person name="Zhang Y."/>
            <person name="Yin Y."/>
            <person name="Song W."/>
            <person name="Jiang J."/>
            <person name="Jackson S.A."/>
            <person name="Wing R.A."/>
            <person name="Wang J."/>
            <person name="Chen M."/>
        </authorList>
    </citation>
    <scope>NUCLEOTIDE SEQUENCE [LARGE SCALE GENOMIC DNA]</scope>
    <source>
        <strain evidence="7">cv. IRGC 101232</strain>
    </source>
</reference>
<dbReference type="PANTHER" id="PTHR12606:SF141">
    <property type="entry name" value="GH15225P-RELATED"/>
    <property type="match status" value="1"/>
</dbReference>
<dbReference type="SUPFAM" id="SSF54001">
    <property type="entry name" value="Cysteine proteinases"/>
    <property type="match status" value="1"/>
</dbReference>
<keyword evidence="8" id="KW-1185">Reference proteome</keyword>
<name>J3KZZ1_ORYBR</name>
<dbReference type="HOGENOM" id="CLU_019669_0_0_1"/>
<feature type="compositionally biased region" description="Polar residues" evidence="5">
    <location>
        <begin position="291"/>
        <end position="304"/>
    </location>
</feature>
<dbReference type="Gene3D" id="3.40.395.10">
    <property type="entry name" value="Adenoviral Proteinase, Chain A"/>
    <property type="match status" value="1"/>
</dbReference>
<evidence type="ECO:0000256" key="5">
    <source>
        <dbReference type="SAM" id="MobiDB-lite"/>
    </source>
</evidence>
<dbReference type="Gramene" id="OB01G25470.1">
    <property type="protein sequence ID" value="OB01G25470.1"/>
    <property type="gene ID" value="OB01G25470"/>
</dbReference>
<evidence type="ECO:0000256" key="1">
    <source>
        <dbReference type="ARBA" id="ARBA00005234"/>
    </source>
</evidence>